<dbReference type="InterPro" id="IPR010994">
    <property type="entry name" value="RuvA_2-like"/>
</dbReference>
<reference evidence="1" key="1">
    <citation type="journal article" date="2019" name="bioRxiv">
        <title>The Genome of the Zebra Mussel, Dreissena polymorpha: A Resource for Invasive Species Research.</title>
        <authorList>
            <person name="McCartney M.A."/>
            <person name="Auch B."/>
            <person name="Kono T."/>
            <person name="Mallez S."/>
            <person name="Zhang Y."/>
            <person name="Obille A."/>
            <person name="Becker A."/>
            <person name="Abrahante J.E."/>
            <person name="Garbe J."/>
            <person name="Badalamenti J.P."/>
            <person name="Herman A."/>
            <person name="Mangelson H."/>
            <person name="Liachko I."/>
            <person name="Sullivan S."/>
            <person name="Sone E.D."/>
            <person name="Koren S."/>
            <person name="Silverstein K.A.T."/>
            <person name="Beckman K.B."/>
            <person name="Gohl D.M."/>
        </authorList>
    </citation>
    <scope>NUCLEOTIDE SEQUENCE</scope>
    <source>
        <strain evidence="1">Duluth1</strain>
        <tissue evidence="1">Whole animal</tissue>
    </source>
</reference>
<evidence type="ECO:0000313" key="2">
    <source>
        <dbReference type="Proteomes" id="UP000828390"/>
    </source>
</evidence>
<proteinExistence type="predicted"/>
<accession>A0A9D4HZZ8</accession>
<name>A0A9D4HZZ8_DREPO</name>
<keyword evidence="2" id="KW-1185">Reference proteome</keyword>
<evidence type="ECO:0000313" key="1">
    <source>
        <dbReference type="EMBL" id="KAH3737216.1"/>
    </source>
</evidence>
<comment type="caution">
    <text evidence="1">The sequence shown here is derived from an EMBL/GenBank/DDBJ whole genome shotgun (WGS) entry which is preliminary data.</text>
</comment>
<organism evidence="1 2">
    <name type="scientific">Dreissena polymorpha</name>
    <name type="common">Zebra mussel</name>
    <name type="synonym">Mytilus polymorpha</name>
    <dbReference type="NCBI Taxonomy" id="45954"/>
    <lineage>
        <taxon>Eukaryota</taxon>
        <taxon>Metazoa</taxon>
        <taxon>Spiralia</taxon>
        <taxon>Lophotrochozoa</taxon>
        <taxon>Mollusca</taxon>
        <taxon>Bivalvia</taxon>
        <taxon>Autobranchia</taxon>
        <taxon>Heteroconchia</taxon>
        <taxon>Euheterodonta</taxon>
        <taxon>Imparidentia</taxon>
        <taxon>Neoheterodontei</taxon>
        <taxon>Myida</taxon>
        <taxon>Dreissenoidea</taxon>
        <taxon>Dreissenidae</taxon>
        <taxon>Dreissena</taxon>
    </lineage>
</organism>
<sequence>MSSRNMSLGLVRVNFDPPQTLMLISGLGPKLARIIVHLRQESGNLDLDTLEVLIRRPLSVRELDQLDFTENPMLATASQASGTDDDYID</sequence>
<dbReference type="SUPFAM" id="SSF47781">
    <property type="entry name" value="RuvA domain 2-like"/>
    <property type="match status" value="1"/>
</dbReference>
<gene>
    <name evidence="1" type="ORF">DPMN_043798</name>
</gene>
<dbReference type="EMBL" id="JAIWYP010000011">
    <property type="protein sequence ID" value="KAH3737216.1"/>
    <property type="molecule type" value="Genomic_DNA"/>
</dbReference>
<reference evidence="1" key="2">
    <citation type="submission" date="2020-11" db="EMBL/GenBank/DDBJ databases">
        <authorList>
            <person name="McCartney M.A."/>
            <person name="Auch B."/>
            <person name="Kono T."/>
            <person name="Mallez S."/>
            <person name="Becker A."/>
            <person name="Gohl D.M."/>
            <person name="Silverstein K.A.T."/>
            <person name="Koren S."/>
            <person name="Bechman K.B."/>
            <person name="Herman A."/>
            <person name="Abrahante J.E."/>
            <person name="Garbe J."/>
        </authorList>
    </citation>
    <scope>NUCLEOTIDE SEQUENCE</scope>
    <source>
        <strain evidence="1">Duluth1</strain>
        <tissue evidence="1">Whole animal</tissue>
    </source>
</reference>
<dbReference type="AlphaFoldDB" id="A0A9D4HZZ8"/>
<protein>
    <submittedName>
        <fullName evidence="1">Uncharacterized protein</fullName>
    </submittedName>
</protein>
<dbReference type="Proteomes" id="UP000828390">
    <property type="component" value="Unassembled WGS sequence"/>
</dbReference>